<accession>V5BZP8</accession>
<dbReference type="AlphaFoldDB" id="V5BZP8"/>
<proteinExistence type="predicted"/>
<keyword evidence="2" id="KW-1185">Reference proteome</keyword>
<sequence length="44" mass="5017">MNELCKTGKADMLGILITCKSLKLRYRERAINLDGIHIRPNGLF</sequence>
<comment type="caution">
    <text evidence="1">The sequence shown here is derived from an EMBL/GenBank/DDBJ whole genome shotgun (WGS) entry which is preliminary data.</text>
</comment>
<organism evidence="1 2">
    <name type="scientific">Methyloglobulus morosus KoM1</name>
    <dbReference type="NCBI Taxonomy" id="1116472"/>
    <lineage>
        <taxon>Bacteria</taxon>
        <taxon>Pseudomonadati</taxon>
        <taxon>Pseudomonadota</taxon>
        <taxon>Gammaproteobacteria</taxon>
        <taxon>Methylococcales</taxon>
        <taxon>Methylococcaceae</taxon>
        <taxon>Methyloglobulus</taxon>
    </lineage>
</organism>
<dbReference type="EMBL" id="AYLO01000026">
    <property type="protein sequence ID" value="ESS73299.1"/>
    <property type="molecule type" value="Genomic_DNA"/>
</dbReference>
<reference evidence="1 2" key="1">
    <citation type="journal article" date="2013" name="Genome Announc.">
        <title>Draft Genome Sequence of the Methanotrophic Gammaproteobacterium Methyloglobulus morosus DSM 22980 Strain KoM1.</title>
        <authorList>
            <person name="Poehlein A."/>
            <person name="Deutzmann J.S."/>
            <person name="Daniel R."/>
            <person name="Simeonova D.D."/>
        </authorList>
    </citation>
    <scope>NUCLEOTIDE SEQUENCE [LARGE SCALE GENOMIC DNA]</scope>
    <source>
        <strain evidence="1 2">KoM1</strain>
    </source>
</reference>
<gene>
    <name evidence="1" type="ORF">MGMO_26c00110</name>
</gene>
<evidence type="ECO:0000313" key="2">
    <source>
        <dbReference type="Proteomes" id="UP000017842"/>
    </source>
</evidence>
<name>V5BZP8_9GAMM</name>
<protein>
    <submittedName>
        <fullName evidence="1">Uncharacterized protein</fullName>
    </submittedName>
</protein>
<dbReference type="STRING" id="1116472.MGMO_26c00110"/>
<dbReference type="Proteomes" id="UP000017842">
    <property type="component" value="Unassembled WGS sequence"/>
</dbReference>
<evidence type="ECO:0000313" key="1">
    <source>
        <dbReference type="EMBL" id="ESS73299.1"/>
    </source>
</evidence>